<gene>
    <name evidence="8" type="ORF">DL89DRAFT_221136</name>
</gene>
<dbReference type="GO" id="GO:0006281">
    <property type="term" value="P:DNA repair"/>
    <property type="evidence" value="ECO:0007669"/>
    <property type="project" value="TreeGrafter"/>
</dbReference>
<dbReference type="GO" id="GO:0051301">
    <property type="term" value="P:cell division"/>
    <property type="evidence" value="ECO:0007669"/>
    <property type="project" value="UniProtKB-KW"/>
</dbReference>
<feature type="compositionally biased region" description="Basic and acidic residues" evidence="7">
    <location>
        <begin position="1129"/>
        <end position="1143"/>
    </location>
</feature>
<dbReference type="GeneID" id="63801143"/>
<organism evidence="8 9">
    <name type="scientific">Linderina pennispora</name>
    <dbReference type="NCBI Taxonomy" id="61395"/>
    <lineage>
        <taxon>Eukaryota</taxon>
        <taxon>Fungi</taxon>
        <taxon>Fungi incertae sedis</taxon>
        <taxon>Zoopagomycota</taxon>
        <taxon>Kickxellomycotina</taxon>
        <taxon>Kickxellomycetes</taxon>
        <taxon>Kickxellales</taxon>
        <taxon>Kickxellaceae</taxon>
        <taxon>Linderina</taxon>
    </lineage>
</organism>
<feature type="coiled-coil region" evidence="6">
    <location>
        <begin position="26"/>
        <end position="53"/>
    </location>
</feature>
<evidence type="ECO:0000256" key="4">
    <source>
        <dbReference type="ARBA" id="ARBA00023242"/>
    </source>
</evidence>
<dbReference type="PANTHER" id="PTHR12663:SF0">
    <property type="entry name" value="PRECOCIOUS DISSOCIATION OF SISTERS 5, ISOFORM A"/>
    <property type="match status" value="1"/>
</dbReference>
<dbReference type="Proteomes" id="UP000193922">
    <property type="component" value="Unassembled WGS sequence"/>
</dbReference>
<evidence type="ECO:0000256" key="5">
    <source>
        <dbReference type="ARBA" id="ARBA00023306"/>
    </source>
</evidence>
<dbReference type="GO" id="GO:0007064">
    <property type="term" value="P:mitotic sister chromatid cohesion"/>
    <property type="evidence" value="ECO:0007669"/>
    <property type="project" value="InterPro"/>
</dbReference>
<name>A0A1Y1WEW1_9FUNG</name>
<feature type="compositionally biased region" description="Acidic residues" evidence="7">
    <location>
        <begin position="1156"/>
        <end position="1171"/>
    </location>
</feature>
<dbReference type="GO" id="GO:0005634">
    <property type="term" value="C:nucleus"/>
    <property type="evidence" value="ECO:0007669"/>
    <property type="project" value="UniProtKB-SubCell"/>
</dbReference>
<comment type="caution">
    <text evidence="8">The sequence shown here is derived from an EMBL/GenBank/DDBJ whole genome shotgun (WGS) entry which is preliminary data.</text>
</comment>
<evidence type="ECO:0000313" key="8">
    <source>
        <dbReference type="EMBL" id="ORX72057.1"/>
    </source>
</evidence>
<keyword evidence="9" id="KW-1185">Reference proteome</keyword>
<protein>
    <recommendedName>
        <fullName evidence="10">ARM repeat-containing protein</fullName>
    </recommendedName>
</protein>
<dbReference type="GO" id="GO:0000785">
    <property type="term" value="C:chromatin"/>
    <property type="evidence" value="ECO:0007669"/>
    <property type="project" value="TreeGrafter"/>
</dbReference>
<dbReference type="InterPro" id="IPR011989">
    <property type="entry name" value="ARM-like"/>
</dbReference>
<reference evidence="8 9" key="1">
    <citation type="submission" date="2016-07" db="EMBL/GenBank/DDBJ databases">
        <title>Pervasive Adenine N6-methylation of Active Genes in Fungi.</title>
        <authorList>
            <consortium name="DOE Joint Genome Institute"/>
            <person name="Mondo S.J."/>
            <person name="Dannebaum R.O."/>
            <person name="Kuo R.C."/>
            <person name="Labutti K."/>
            <person name="Haridas S."/>
            <person name="Kuo A."/>
            <person name="Salamov A."/>
            <person name="Ahrendt S.R."/>
            <person name="Lipzen A."/>
            <person name="Sullivan W."/>
            <person name="Andreopoulos W.B."/>
            <person name="Clum A."/>
            <person name="Lindquist E."/>
            <person name="Daum C."/>
            <person name="Ramamoorthy G.K."/>
            <person name="Gryganskyi A."/>
            <person name="Culley D."/>
            <person name="Magnuson J.K."/>
            <person name="James T.Y."/>
            <person name="O'Malley M.A."/>
            <person name="Stajich J.E."/>
            <person name="Spatafora J.W."/>
            <person name="Visel A."/>
            <person name="Grigoriev I.V."/>
        </authorList>
    </citation>
    <scope>NUCLEOTIDE SEQUENCE [LARGE SCALE GENOMIC DNA]</scope>
    <source>
        <strain evidence="8 9">ATCC 12442</strain>
    </source>
</reference>
<proteinExistence type="predicted"/>
<dbReference type="SUPFAM" id="SSF48371">
    <property type="entry name" value="ARM repeat"/>
    <property type="match status" value="1"/>
</dbReference>
<dbReference type="EMBL" id="MCFD01000003">
    <property type="protein sequence ID" value="ORX72057.1"/>
    <property type="molecule type" value="Genomic_DNA"/>
</dbReference>
<keyword evidence="2" id="KW-0132">Cell division</keyword>
<keyword evidence="6" id="KW-0175">Coiled coil</keyword>
<dbReference type="RefSeq" id="XP_040745481.1">
    <property type="nucleotide sequence ID" value="XM_040884495.1"/>
</dbReference>
<feature type="compositionally biased region" description="Basic residues" evidence="7">
    <location>
        <begin position="1118"/>
        <end position="1128"/>
    </location>
</feature>
<dbReference type="InterPro" id="IPR016024">
    <property type="entry name" value="ARM-type_fold"/>
</dbReference>
<dbReference type="STRING" id="61395.A0A1Y1WEW1"/>
<comment type="subcellular location">
    <subcellularLocation>
        <location evidence="1">Nucleus</location>
    </subcellularLocation>
</comment>
<keyword evidence="5" id="KW-0131">Cell cycle</keyword>
<dbReference type="OrthoDB" id="200660at2759"/>
<evidence type="ECO:0000313" key="9">
    <source>
        <dbReference type="Proteomes" id="UP000193922"/>
    </source>
</evidence>
<dbReference type="CDD" id="cd19953">
    <property type="entry name" value="PDS5"/>
    <property type="match status" value="1"/>
</dbReference>
<evidence type="ECO:0000256" key="1">
    <source>
        <dbReference type="ARBA" id="ARBA00004123"/>
    </source>
</evidence>
<dbReference type="Gene3D" id="1.25.10.10">
    <property type="entry name" value="Leucine-rich Repeat Variant"/>
    <property type="match status" value="1"/>
</dbReference>
<evidence type="ECO:0000256" key="6">
    <source>
        <dbReference type="SAM" id="Coils"/>
    </source>
</evidence>
<evidence type="ECO:0000256" key="2">
    <source>
        <dbReference type="ARBA" id="ARBA00022618"/>
    </source>
</evidence>
<accession>A0A1Y1WEW1</accession>
<dbReference type="AlphaFoldDB" id="A0A1Y1WEW1"/>
<dbReference type="Pfam" id="PF20168">
    <property type="entry name" value="PDS5"/>
    <property type="match status" value="1"/>
</dbReference>
<evidence type="ECO:0008006" key="10">
    <source>
        <dbReference type="Google" id="ProtNLM"/>
    </source>
</evidence>
<dbReference type="PANTHER" id="PTHR12663">
    <property type="entry name" value="ANDROGEN INDUCED INHIBITOR OF PROLIFERATION AS3 / PDS5-RELATED"/>
    <property type="match status" value="1"/>
</dbReference>
<evidence type="ECO:0000256" key="3">
    <source>
        <dbReference type="ARBA" id="ARBA00022776"/>
    </source>
</evidence>
<keyword evidence="3" id="KW-0498">Mitosis</keyword>
<keyword evidence="4" id="KW-0539">Nucleus</keyword>
<feature type="region of interest" description="Disordered" evidence="7">
    <location>
        <begin position="1118"/>
        <end position="1171"/>
    </location>
</feature>
<dbReference type="InterPro" id="IPR039776">
    <property type="entry name" value="Pds5"/>
</dbReference>
<evidence type="ECO:0000256" key="7">
    <source>
        <dbReference type="SAM" id="MobiDB-lite"/>
    </source>
</evidence>
<sequence length="1171" mass="128405">MDSGPTELTFQPKLFTNATLKKTVAVSELFKQLKRLSKELNALEQETVDTQSLEAVTKQMLAASLLKHKEAGVISYVACCVADLLRLYAPEAPYSDSEIKTIFNMFIDQLQLLGDTNSQFFPLREYLLTSLATVRTPALVATLGDADELITRFFTVLFGAVSGDMAHNMQMQILDVLQQLLEEPKYVAQGVIDVILLQFTKKRQQDNRAAHQLACDLANGTADVLQKYIYQYFNDIIGARGDRAVARSTMSDLRSAHFLILELNKSAPGTLLNVIPQLEEELGVDDVDIRVLGTEVLGEMFADKGFTLAKRYESTWRAWKGRRADSSALVRIQWVEHAVGLYGSQPQLGRELNEAIVEKLRDVDDKVRQAACHALGQLEYSAAEQAAIGSAVVDALGERCKDRKHVVRGEAIIALATMYSQVYDSLARGDQAARVKFGGIPSVIFQLRYINDPDIDSMVDGILAGAILNFAKIKDDRARCQRLVFVADGLTAKALNGLLSYMRRQRDIIRLTEVFLGLCERQSEATTAEAQSVLGEQLRVVAGKMAGHFPDRAKLEQALVQLGGLQNSEVYTGLRATMDPSNDIKTVRRYQKSALKTLSGLAPALLDATATVWKCVGLTTINRALVPHLITFASGGAHTPLSSTADKLLRFVADVFPEMLQCSSADLFDANELQGDQVLVEERLALMVKFAKALPRAVPAGERQQEQLAGLVRTGSLRQAKYAAFLLTQMEGSAALCSVLVGDMVDNLDNTLLERRSPAFAALSRFAQYAPLAFAGYADRVSQYLVQTVLMGSAGAEPQDEDASMADGKENVAPAWVAREDLDEVGLAKVYAVKILANWLVGTDKHALTRDSVQLVLGMLRQLVRNAGEIQADGHTPALYRQHVRLAAATCMVKLARQPHFERLLSTQDAVSLALVAQDPCYEVRARFLLSKLAPRLVAGQVHVRHVPALFLVAHDPERSMRDNARHVVTQRLAGVRPAPGAPSVAEESLPRLLHVLAMHPDWDDAQPVATLELFAPYIEFFISAIGASHNVSLLFALAGALKTHRSRPASDAVTQRLYVLGELAQYLLREKSIAASWPVNVYPGQLKLPADIFEPLPADALAGVPVGPLLDPEFIKRRSKATGKRSRPARDKPATVQHDAKAPQRKRNKTASSDAEMDSDASEVEDSDLE</sequence>